<dbReference type="RefSeq" id="WP_137455155.1">
    <property type="nucleotide sequence ID" value="NZ_CP021983.2"/>
</dbReference>
<proteinExistence type="predicted"/>
<evidence type="ECO:0000313" key="1">
    <source>
        <dbReference type="EMBL" id="ASC72637.1"/>
    </source>
</evidence>
<dbReference type="AlphaFoldDB" id="A0A1Z3HR74"/>
<evidence type="ECO:0000313" key="2">
    <source>
        <dbReference type="Proteomes" id="UP000191901"/>
    </source>
</evidence>
<reference evidence="1 2" key="1">
    <citation type="journal article" date="2016" name="Biochim. Biophys. Acta">
        <title>Characterization of red-shifted phycobilisomes isolated from the chlorophyll f-containing cyanobacterium Halomicronema hongdechloris.</title>
        <authorList>
            <person name="Li Y."/>
            <person name="Lin Y."/>
            <person name="Garvey C.J."/>
            <person name="Birch D."/>
            <person name="Corkery R.W."/>
            <person name="Loughlin P.C."/>
            <person name="Scheer H."/>
            <person name="Willows R.D."/>
            <person name="Chen M."/>
        </authorList>
    </citation>
    <scope>NUCLEOTIDE SEQUENCE [LARGE SCALE GENOMIC DNA]</scope>
    <source>
        <strain evidence="1 2">C2206</strain>
    </source>
</reference>
<protein>
    <submittedName>
        <fullName evidence="1">Uncharacterized protein</fullName>
    </submittedName>
</protein>
<keyword evidence="2" id="KW-1185">Reference proteome</keyword>
<dbReference type="EMBL" id="CP021983">
    <property type="protein sequence ID" value="ASC72637.1"/>
    <property type="molecule type" value="Genomic_DNA"/>
</dbReference>
<sequence>MPSPTVILKGILTAASLASKIGGMPAPNTGTPSGITDKARWFTMTLNNQTQWDIQYVTSYFDSGRYFTAPTTVEPFKDMEFSGCDKDGSIGTGVSGGSAFKIQIPTTDGGYETINFAVGWSNPFIGSFKTSIVLSNDPKDAYNQIQEGTSSISSDKFQGKDTDDNSVNVQINFVAESAQHMICTITETEPEN</sequence>
<accession>A0A1Z3HR74</accession>
<dbReference type="Gene3D" id="2.60.270.50">
    <property type="match status" value="1"/>
</dbReference>
<gene>
    <name evidence="1" type="ORF">XM38_035950</name>
</gene>
<name>A0A1Z3HR74_9CYAN</name>
<dbReference type="KEGG" id="hhg:XM38_035950"/>
<organism evidence="1 2">
    <name type="scientific">Halomicronema hongdechloris C2206</name>
    <dbReference type="NCBI Taxonomy" id="1641165"/>
    <lineage>
        <taxon>Bacteria</taxon>
        <taxon>Bacillati</taxon>
        <taxon>Cyanobacteriota</taxon>
        <taxon>Cyanophyceae</taxon>
        <taxon>Nodosilineales</taxon>
        <taxon>Nodosilineaceae</taxon>
        <taxon>Halomicronema</taxon>
    </lineage>
</organism>
<dbReference type="Proteomes" id="UP000191901">
    <property type="component" value="Chromosome"/>
</dbReference>